<evidence type="ECO:0000313" key="5">
    <source>
        <dbReference type="Proteomes" id="UP000238479"/>
    </source>
</evidence>
<dbReference type="Pfam" id="PF22936">
    <property type="entry name" value="Pol_BBD"/>
    <property type="match status" value="1"/>
</dbReference>
<dbReference type="Pfam" id="PF14223">
    <property type="entry name" value="Retrotran_gag_2"/>
    <property type="match status" value="1"/>
</dbReference>
<keyword evidence="4" id="KW-0548">Nucleotidyltransferase</keyword>
<feature type="compositionally biased region" description="Basic residues" evidence="2">
    <location>
        <begin position="486"/>
        <end position="495"/>
    </location>
</feature>
<keyword evidence="1" id="KW-0862">Zinc</keyword>
<evidence type="ECO:0000313" key="4">
    <source>
        <dbReference type="EMBL" id="PRQ35440.1"/>
    </source>
</evidence>
<dbReference type="AlphaFoldDB" id="A0A2P6QMM7"/>
<evidence type="ECO:0000259" key="3">
    <source>
        <dbReference type="PROSITE" id="PS50158"/>
    </source>
</evidence>
<evidence type="ECO:0000256" key="2">
    <source>
        <dbReference type="SAM" id="MobiDB-lite"/>
    </source>
</evidence>
<dbReference type="InterPro" id="IPR036875">
    <property type="entry name" value="Znf_CCHC_sf"/>
</dbReference>
<keyword evidence="4" id="KW-0695">RNA-directed DNA polymerase</keyword>
<dbReference type="GO" id="GO:0003676">
    <property type="term" value="F:nucleic acid binding"/>
    <property type="evidence" value="ECO:0007669"/>
    <property type="project" value="InterPro"/>
</dbReference>
<dbReference type="EC" id="2.7.7.49" evidence="4"/>
<comment type="caution">
    <text evidence="4">The sequence shown here is derived from an EMBL/GenBank/DDBJ whole genome shotgun (WGS) entry which is preliminary data.</text>
</comment>
<name>A0A2P6QMM7_ROSCH</name>
<dbReference type="OMA" id="RIIAWAN"/>
<feature type="domain" description="CCHC-type" evidence="3">
    <location>
        <begin position="278"/>
        <end position="292"/>
    </location>
</feature>
<organism evidence="4 5">
    <name type="scientific">Rosa chinensis</name>
    <name type="common">China rose</name>
    <dbReference type="NCBI Taxonomy" id="74649"/>
    <lineage>
        <taxon>Eukaryota</taxon>
        <taxon>Viridiplantae</taxon>
        <taxon>Streptophyta</taxon>
        <taxon>Embryophyta</taxon>
        <taxon>Tracheophyta</taxon>
        <taxon>Spermatophyta</taxon>
        <taxon>Magnoliopsida</taxon>
        <taxon>eudicotyledons</taxon>
        <taxon>Gunneridae</taxon>
        <taxon>Pentapetalae</taxon>
        <taxon>rosids</taxon>
        <taxon>fabids</taxon>
        <taxon>Rosales</taxon>
        <taxon>Rosaceae</taxon>
        <taxon>Rosoideae</taxon>
        <taxon>Rosoideae incertae sedis</taxon>
        <taxon>Rosa</taxon>
    </lineage>
</organism>
<dbReference type="SUPFAM" id="SSF57756">
    <property type="entry name" value="Retrovirus zinc finger-like domains"/>
    <property type="match status" value="1"/>
</dbReference>
<proteinExistence type="predicted"/>
<dbReference type="Gramene" id="PRQ35440">
    <property type="protein sequence ID" value="PRQ35440"/>
    <property type="gene ID" value="RchiOBHm_Chr5g0080061"/>
</dbReference>
<keyword evidence="1" id="KW-0863">Zinc-finger</keyword>
<dbReference type="EMBL" id="PDCK01000043">
    <property type="protein sequence ID" value="PRQ35440.1"/>
    <property type="molecule type" value="Genomic_DNA"/>
</dbReference>
<protein>
    <submittedName>
        <fullName evidence="4">Putative RNA-directed DNA polymerase</fullName>
        <ecNumber evidence="4">2.7.7.49</ecNumber>
    </submittedName>
</protein>
<dbReference type="GO" id="GO:0003964">
    <property type="term" value="F:RNA-directed DNA polymerase activity"/>
    <property type="evidence" value="ECO:0007669"/>
    <property type="project" value="UniProtKB-KW"/>
</dbReference>
<dbReference type="Gene3D" id="4.10.60.10">
    <property type="entry name" value="Zinc finger, CCHC-type"/>
    <property type="match status" value="1"/>
</dbReference>
<feature type="region of interest" description="Disordered" evidence="2">
    <location>
        <begin position="460"/>
        <end position="515"/>
    </location>
</feature>
<dbReference type="PANTHER" id="PTHR35317">
    <property type="entry name" value="OS04G0629600 PROTEIN"/>
    <property type="match status" value="1"/>
</dbReference>
<accession>A0A2P6QMM7</accession>
<gene>
    <name evidence="4" type="ORF">RchiOBHm_Chr5g0080061</name>
</gene>
<dbReference type="PROSITE" id="PS50158">
    <property type="entry name" value="ZF_CCHC"/>
    <property type="match status" value="1"/>
</dbReference>
<dbReference type="Proteomes" id="UP000238479">
    <property type="component" value="Chromosome 5"/>
</dbReference>
<dbReference type="InterPro" id="IPR001878">
    <property type="entry name" value="Znf_CCHC"/>
</dbReference>
<sequence length="535" mass="62546">MSTSTSNQTSIPLPIFKGENYDFWSIKMRTFFMSQDLWDIVEKGFSTPENPTVEQLRQEKKEKLRDASALFAIQQAVDDTNFSRIMGATTSKEAWDLLKEEFQGTTKVRSVKLQTMRRELENLKMKDSEIVKDYYSRLKEIVNQLRAYGENISETRVVEKILISLTEKYDPIVTAIENSKDMTTLSVTELIGSLEAYEKRLSSRNESPIESAFRSKLNIRSQKNEKEKKFEEFSRGGDRPKYWANKKDIKEKRNYSPCGICHKNNHQEKDCWFRGKPKCRNCNKFGHIEENCFLKKNHRADFSEENEQDEQLFYACHSAIEERNKKWYVDSGCSNHMSGDKTIFSKLDTSQKSQVKLGNGEMVKTKGKGTISIPTNLGTKKINDVLLVPSLEHNLLSVGQMLENGYAILFHGDFCKIFDKKRRLIFKIRMKNRNFPIQWQQMAMKAEVKKKNICLVKKQPRTLPRQANKERSSNPPQPKSCEVAMKKKARERLWKKKAEGRPWKKKTRVRTPSPRHFQDQDLNYYEIARNIINVH</sequence>
<keyword evidence="4" id="KW-0808">Transferase</keyword>
<evidence type="ECO:0000256" key="1">
    <source>
        <dbReference type="PROSITE-ProRule" id="PRU00047"/>
    </source>
</evidence>
<keyword evidence="5" id="KW-1185">Reference proteome</keyword>
<reference evidence="4 5" key="1">
    <citation type="journal article" date="2018" name="Nat. Genet.">
        <title>The Rosa genome provides new insights in the design of modern roses.</title>
        <authorList>
            <person name="Bendahmane M."/>
        </authorList>
    </citation>
    <scope>NUCLEOTIDE SEQUENCE [LARGE SCALE GENOMIC DNA]</scope>
    <source>
        <strain evidence="5">cv. Old Blush</strain>
    </source>
</reference>
<keyword evidence="1" id="KW-0479">Metal-binding</keyword>
<dbReference type="GO" id="GO:0008270">
    <property type="term" value="F:zinc ion binding"/>
    <property type="evidence" value="ECO:0007669"/>
    <property type="project" value="UniProtKB-KW"/>
</dbReference>
<dbReference type="InterPro" id="IPR054722">
    <property type="entry name" value="PolX-like_BBD"/>
</dbReference>
<dbReference type="PANTHER" id="PTHR35317:SF35">
    <property type="entry name" value="DUF4219 DOMAIN-CONTAINING PROTEIN"/>
    <property type="match status" value="1"/>
</dbReference>